<dbReference type="AlphaFoldDB" id="A0A183IK30"/>
<feature type="compositionally biased region" description="Basic and acidic residues" evidence="1">
    <location>
        <begin position="22"/>
        <end position="46"/>
    </location>
</feature>
<dbReference type="GO" id="GO:0005634">
    <property type="term" value="C:nucleus"/>
    <property type="evidence" value="ECO:0007669"/>
    <property type="project" value="TreeGrafter"/>
</dbReference>
<evidence type="ECO:0000256" key="1">
    <source>
        <dbReference type="SAM" id="MobiDB-lite"/>
    </source>
</evidence>
<protein>
    <submittedName>
        <fullName evidence="2 4">Uncharacterized protein</fullName>
    </submittedName>
</protein>
<keyword evidence="3" id="KW-1185">Reference proteome</keyword>
<proteinExistence type="predicted"/>
<reference evidence="2 3" key="2">
    <citation type="submission" date="2018-11" db="EMBL/GenBank/DDBJ databases">
        <authorList>
            <consortium name="Pathogen Informatics"/>
        </authorList>
    </citation>
    <scope>NUCLEOTIDE SEQUENCE [LARGE SCALE GENOMIC DNA]</scope>
</reference>
<dbReference type="PANTHER" id="PTHR13468:SF1">
    <property type="entry name" value="PROTEIN DEK"/>
    <property type="match status" value="1"/>
</dbReference>
<dbReference type="GO" id="GO:0006325">
    <property type="term" value="P:chromatin organization"/>
    <property type="evidence" value="ECO:0007669"/>
    <property type="project" value="InterPro"/>
</dbReference>
<gene>
    <name evidence="2" type="ORF">SBAD_LOCUS3976</name>
</gene>
<dbReference type="OrthoDB" id="10248551at2759"/>
<accession>A0A183IK30</accession>
<dbReference type="WBParaSite" id="SBAD_0000415201-mRNA-1">
    <property type="protein sequence ID" value="SBAD_0000415201-mRNA-1"/>
    <property type="gene ID" value="SBAD_0000415201"/>
</dbReference>
<dbReference type="PANTHER" id="PTHR13468">
    <property type="entry name" value="DEK PROTEIN"/>
    <property type="match status" value="1"/>
</dbReference>
<name>A0A183IK30_9BILA</name>
<dbReference type="GO" id="GO:2000779">
    <property type="term" value="P:regulation of double-strand break repair"/>
    <property type="evidence" value="ECO:0007669"/>
    <property type="project" value="TreeGrafter"/>
</dbReference>
<organism evidence="4">
    <name type="scientific">Soboliphyme baturini</name>
    <dbReference type="NCBI Taxonomy" id="241478"/>
    <lineage>
        <taxon>Eukaryota</taxon>
        <taxon>Metazoa</taxon>
        <taxon>Ecdysozoa</taxon>
        <taxon>Nematoda</taxon>
        <taxon>Enoplea</taxon>
        <taxon>Dorylaimia</taxon>
        <taxon>Dioctophymatida</taxon>
        <taxon>Dioctophymatoidea</taxon>
        <taxon>Soboliphymatidae</taxon>
        <taxon>Soboliphyme</taxon>
    </lineage>
</organism>
<dbReference type="InterPro" id="IPR044198">
    <property type="entry name" value="DEK"/>
</dbReference>
<dbReference type="Proteomes" id="UP000270296">
    <property type="component" value="Unassembled WGS sequence"/>
</dbReference>
<sequence length="398" mass="44968">MEEGVANVQNRAEEIVNPVTTDVERPINKIEESHPAVEDAESKKPIISEQSAEKGNVTLDGKENENYSNSDAGSGIMEKIGRDNTVIQSRQIKVNFEADDGQKEKDIKIKTLVEGKRPRQKVERLESTILNTPSKGVDIPNGKGIKLHDIPYGLKHIDLEFLLTVFLVETMIKKAEVLDLKYLHRVVFGKFGTNLEIRKHLRVFSGYEFDETSEDFTKLKYSKKVVGHRRSVSRRSTKKLVEKQENGKGKKMESSTSEEATPKKRKNNTGKVVTSRSTAKKVPKAKKATTPEQLVEASTSTADKKPEIPSDEGLIVIVKDLLKGLNLEQVTMKDICDQCFLILLPVALFHEKSVEELEKFMSRRVVFTGDEKWEPQINRRIGMASGRRPAWSSLNRRD</sequence>
<feature type="region of interest" description="Disordered" evidence="1">
    <location>
        <begin position="230"/>
        <end position="306"/>
    </location>
</feature>
<feature type="compositionally biased region" description="Basic residues" evidence="1">
    <location>
        <begin position="278"/>
        <end position="287"/>
    </location>
</feature>
<dbReference type="EMBL" id="UZAM01008051">
    <property type="protein sequence ID" value="VDP02949.1"/>
    <property type="molecule type" value="Genomic_DNA"/>
</dbReference>
<evidence type="ECO:0000313" key="2">
    <source>
        <dbReference type="EMBL" id="VDP02949.1"/>
    </source>
</evidence>
<feature type="compositionally biased region" description="Basic and acidic residues" evidence="1">
    <location>
        <begin position="239"/>
        <end position="253"/>
    </location>
</feature>
<dbReference type="SUPFAM" id="SSF109715">
    <property type="entry name" value="DEK C-terminal domain"/>
    <property type="match status" value="1"/>
</dbReference>
<feature type="region of interest" description="Disordered" evidence="1">
    <location>
        <begin position="1"/>
        <end position="76"/>
    </location>
</feature>
<evidence type="ECO:0000313" key="3">
    <source>
        <dbReference type="Proteomes" id="UP000270296"/>
    </source>
</evidence>
<evidence type="ECO:0000313" key="4">
    <source>
        <dbReference type="WBParaSite" id="SBAD_0000415201-mRNA-1"/>
    </source>
</evidence>
<dbReference type="GO" id="GO:0042393">
    <property type="term" value="F:histone binding"/>
    <property type="evidence" value="ECO:0007669"/>
    <property type="project" value="TreeGrafter"/>
</dbReference>
<reference evidence="4" key="1">
    <citation type="submission" date="2016-06" db="UniProtKB">
        <authorList>
            <consortium name="WormBaseParasite"/>
        </authorList>
    </citation>
    <scope>IDENTIFICATION</scope>
</reference>
<dbReference type="GO" id="GO:0003677">
    <property type="term" value="F:DNA binding"/>
    <property type="evidence" value="ECO:0007669"/>
    <property type="project" value="InterPro"/>
</dbReference>
<dbReference type="Gene3D" id="1.10.10.60">
    <property type="entry name" value="Homeodomain-like"/>
    <property type="match status" value="1"/>
</dbReference>